<feature type="domain" description="RNase H type-1" evidence="1">
    <location>
        <begin position="1"/>
        <end position="85"/>
    </location>
</feature>
<keyword evidence="3" id="KW-1185">Reference proteome</keyword>
<dbReference type="EMBL" id="OZ075120">
    <property type="protein sequence ID" value="CAL4891658.1"/>
    <property type="molecule type" value="Genomic_DNA"/>
</dbReference>
<dbReference type="InterPro" id="IPR044730">
    <property type="entry name" value="RNase_H-like_dom_plant"/>
</dbReference>
<dbReference type="PANTHER" id="PTHR47723:SF24">
    <property type="entry name" value="RNASE H TYPE-1 DOMAIN-CONTAINING PROTEIN"/>
    <property type="match status" value="1"/>
</dbReference>
<sequence length="117" mass="13055">MSVEDAEAAACLEGVKLLSEWSRNPTVIESDCHNLVSALTAKSDNRASFSNIVKEIKSWLSVFPEVSFSKVGRECNRVAHELAQLAKRCIHSAVWRDQSPTCVHELLCNDCKRLPIE</sequence>
<reference evidence="2 3" key="2">
    <citation type="submission" date="2024-10" db="EMBL/GenBank/DDBJ databases">
        <authorList>
            <person name="Ryan C."/>
        </authorList>
    </citation>
    <scope>NUCLEOTIDE SEQUENCE [LARGE SCALE GENOMIC DNA]</scope>
</reference>
<dbReference type="InterPro" id="IPR036397">
    <property type="entry name" value="RNaseH_sf"/>
</dbReference>
<dbReference type="SUPFAM" id="SSF53098">
    <property type="entry name" value="Ribonuclease H-like"/>
    <property type="match status" value="1"/>
</dbReference>
<protein>
    <recommendedName>
        <fullName evidence="1">RNase H type-1 domain-containing protein</fullName>
    </recommendedName>
</protein>
<dbReference type="AlphaFoldDB" id="A0ABC8VIX8"/>
<dbReference type="Pfam" id="PF13456">
    <property type="entry name" value="RVT_3"/>
    <property type="match status" value="1"/>
</dbReference>
<evidence type="ECO:0000313" key="2">
    <source>
        <dbReference type="EMBL" id="CAL4891658.1"/>
    </source>
</evidence>
<dbReference type="InterPro" id="IPR002156">
    <property type="entry name" value="RNaseH_domain"/>
</dbReference>
<evidence type="ECO:0000313" key="3">
    <source>
        <dbReference type="Proteomes" id="UP001497457"/>
    </source>
</evidence>
<gene>
    <name evidence="2" type="ORF">URODEC1_LOCUS3902</name>
</gene>
<accession>A0ABC8VIX8</accession>
<dbReference type="Proteomes" id="UP001497457">
    <property type="component" value="Chromosome 10rd"/>
</dbReference>
<proteinExistence type="predicted"/>
<organism evidence="2 3">
    <name type="scientific">Urochloa decumbens</name>
    <dbReference type="NCBI Taxonomy" id="240449"/>
    <lineage>
        <taxon>Eukaryota</taxon>
        <taxon>Viridiplantae</taxon>
        <taxon>Streptophyta</taxon>
        <taxon>Embryophyta</taxon>
        <taxon>Tracheophyta</taxon>
        <taxon>Spermatophyta</taxon>
        <taxon>Magnoliopsida</taxon>
        <taxon>Liliopsida</taxon>
        <taxon>Poales</taxon>
        <taxon>Poaceae</taxon>
        <taxon>PACMAD clade</taxon>
        <taxon>Panicoideae</taxon>
        <taxon>Panicodae</taxon>
        <taxon>Paniceae</taxon>
        <taxon>Melinidinae</taxon>
        <taxon>Urochloa</taxon>
    </lineage>
</organism>
<dbReference type="PANTHER" id="PTHR47723">
    <property type="entry name" value="OS05G0353850 PROTEIN"/>
    <property type="match status" value="1"/>
</dbReference>
<dbReference type="CDD" id="cd06222">
    <property type="entry name" value="RNase_H_like"/>
    <property type="match status" value="1"/>
</dbReference>
<dbReference type="Gene3D" id="3.30.420.10">
    <property type="entry name" value="Ribonuclease H-like superfamily/Ribonuclease H"/>
    <property type="match status" value="1"/>
</dbReference>
<evidence type="ECO:0000259" key="1">
    <source>
        <dbReference type="Pfam" id="PF13456"/>
    </source>
</evidence>
<name>A0ABC8VIX8_9POAL</name>
<dbReference type="InterPro" id="IPR053151">
    <property type="entry name" value="RNase_H-like"/>
</dbReference>
<reference evidence="3" key="1">
    <citation type="submission" date="2024-06" db="EMBL/GenBank/DDBJ databases">
        <authorList>
            <person name="Ryan C."/>
        </authorList>
    </citation>
    <scope>NUCLEOTIDE SEQUENCE [LARGE SCALE GENOMIC DNA]</scope>
</reference>
<dbReference type="InterPro" id="IPR012337">
    <property type="entry name" value="RNaseH-like_sf"/>
</dbReference>